<dbReference type="InterPro" id="IPR016032">
    <property type="entry name" value="Sig_transdc_resp-reg_C-effctor"/>
</dbReference>
<dbReference type="SMART" id="SM00421">
    <property type="entry name" value="HTH_LUXR"/>
    <property type="match status" value="1"/>
</dbReference>
<dbReference type="SUPFAM" id="SSF46894">
    <property type="entry name" value="C-terminal effector domain of the bipartite response regulators"/>
    <property type="match status" value="1"/>
</dbReference>
<keyword evidence="6" id="KW-1185">Reference proteome</keyword>
<dbReference type="PROSITE" id="PS00622">
    <property type="entry name" value="HTH_LUXR_1"/>
    <property type="match status" value="1"/>
</dbReference>
<evidence type="ECO:0000256" key="1">
    <source>
        <dbReference type="ARBA" id="ARBA00023015"/>
    </source>
</evidence>
<dbReference type="PANTHER" id="PTHR44688:SF16">
    <property type="entry name" value="DNA-BINDING TRANSCRIPTIONAL ACTIVATOR DEVR_DOSR"/>
    <property type="match status" value="1"/>
</dbReference>
<dbReference type="Pfam" id="PF00196">
    <property type="entry name" value="GerE"/>
    <property type="match status" value="1"/>
</dbReference>
<comment type="caution">
    <text evidence="5">The sequence shown here is derived from an EMBL/GenBank/DDBJ whole genome shotgun (WGS) entry which is preliminary data.</text>
</comment>
<keyword evidence="2" id="KW-0238">DNA-binding</keyword>
<accession>A0A9X3ECR5</accession>
<dbReference type="Gene3D" id="1.10.10.10">
    <property type="entry name" value="Winged helix-like DNA-binding domain superfamily/Winged helix DNA-binding domain"/>
    <property type="match status" value="1"/>
</dbReference>
<proteinExistence type="predicted"/>
<dbReference type="AlphaFoldDB" id="A0A9X3ECR5"/>
<evidence type="ECO:0000313" key="6">
    <source>
        <dbReference type="Proteomes" id="UP001150830"/>
    </source>
</evidence>
<dbReference type="GO" id="GO:0006355">
    <property type="term" value="P:regulation of DNA-templated transcription"/>
    <property type="evidence" value="ECO:0007669"/>
    <property type="project" value="InterPro"/>
</dbReference>
<dbReference type="RefSeq" id="WP_283172969.1">
    <property type="nucleotide sequence ID" value="NZ_JAPNOA010000019.1"/>
</dbReference>
<dbReference type="PROSITE" id="PS50043">
    <property type="entry name" value="HTH_LUXR_2"/>
    <property type="match status" value="1"/>
</dbReference>
<dbReference type="EMBL" id="JAPNOA010000019">
    <property type="protein sequence ID" value="MCY0964751.1"/>
    <property type="molecule type" value="Genomic_DNA"/>
</dbReference>
<evidence type="ECO:0000256" key="2">
    <source>
        <dbReference type="ARBA" id="ARBA00023125"/>
    </source>
</evidence>
<reference evidence="5" key="1">
    <citation type="submission" date="2022-11" db="EMBL/GenBank/DDBJ databases">
        <title>Parathalassolutuus dongxingensis gen. nov., sp. nov., a novel member of family Oceanospirillaceae isolated from a coastal shrimp pond in Guangxi, China.</title>
        <authorList>
            <person name="Chen H."/>
        </authorList>
    </citation>
    <scope>NUCLEOTIDE SEQUENCE</scope>
    <source>
        <strain evidence="5">G-43</strain>
    </source>
</reference>
<feature type="domain" description="HTH luxR-type" evidence="4">
    <location>
        <begin position="160"/>
        <end position="225"/>
    </location>
</feature>
<dbReference type="GO" id="GO:0003677">
    <property type="term" value="F:DNA binding"/>
    <property type="evidence" value="ECO:0007669"/>
    <property type="project" value="UniProtKB-KW"/>
</dbReference>
<organism evidence="5 6">
    <name type="scientific">Parathalassolituus penaei</name>
    <dbReference type="NCBI Taxonomy" id="2997323"/>
    <lineage>
        <taxon>Bacteria</taxon>
        <taxon>Pseudomonadati</taxon>
        <taxon>Pseudomonadota</taxon>
        <taxon>Gammaproteobacteria</taxon>
        <taxon>Oceanospirillales</taxon>
        <taxon>Oceanospirillaceae</taxon>
        <taxon>Parathalassolituus</taxon>
    </lineage>
</organism>
<dbReference type="FunFam" id="1.10.10.10:FF:000153">
    <property type="entry name" value="LuxR family transcriptional regulator"/>
    <property type="match status" value="1"/>
</dbReference>
<dbReference type="CDD" id="cd06170">
    <property type="entry name" value="LuxR_C_like"/>
    <property type="match status" value="1"/>
</dbReference>
<protein>
    <submittedName>
        <fullName evidence="5">Response regulator transcription factor</fullName>
    </submittedName>
</protein>
<dbReference type="InterPro" id="IPR036388">
    <property type="entry name" value="WH-like_DNA-bd_sf"/>
</dbReference>
<evidence type="ECO:0000259" key="4">
    <source>
        <dbReference type="PROSITE" id="PS50043"/>
    </source>
</evidence>
<dbReference type="PANTHER" id="PTHR44688">
    <property type="entry name" value="DNA-BINDING TRANSCRIPTIONAL ACTIVATOR DEVR_DOSR"/>
    <property type="match status" value="1"/>
</dbReference>
<name>A0A9X3ECR5_9GAMM</name>
<keyword evidence="3" id="KW-0804">Transcription</keyword>
<dbReference type="InterPro" id="IPR000792">
    <property type="entry name" value="Tscrpt_reg_LuxR_C"/>
</dbReference>
<dbReference type="Gene3D" id="3.40.50.2300">
    <property type="match status" value="1"/>
</dbReference>
<evidence type="ECO:0000313" key="5">
    <source>
        <dbReference type="EMBL" id="MCY0964751.1"/>
    </source>
</evidence>
<dbReference type="Proteomes" id="UP001150830">
    <property type="component" value="Unassembled WGS sequence"/>
</dbReference>
<gene>
    <name evidence="5" type="ORF">OUO13_06100</name>
</gene>
<sequence>MATSDPVLFRIQQLVMVGRRNLDNRVLLETLRMHMDGTECFILDDDDFRRYLLSDQLETSHGGLMVLFDCTGERSSQLVPLMELAFANACQPLLVLYQCGIGTGSENLISWPGVRGFFHDTVLAADMLRGLDAICAGEYWIPRLLVIRHLEQTRIKPDRRQALDIGLTPREAEILVQLSGGYSNQDIADRLELSCHTIKTHVYNLFRKVGVSNRVQLVNWAREHRFDDCDPGMLRLLVTAPLNPLEPEVETESHSSEA</sequence>
<evidence type="ECO:0000256" key="3">
    <source>
        <dbReference type="ARBA" id="ARBA00023163"/>
    </source>
</evidence>
<keyword evidence="1" id="KW-0805">Transcription regulation</keyword>
<dbReference type="PRINTS" id="PR00038">
    <property type="entry name" value="HTHLUXR"/>
</dbReference>